<gene>
    <name evidence="6" type="ORF">QRX60_30850</name>
</gene>
<dbReference type="SUPFAM" id="SSF46689">
    <property type="entry name" value="Homeodomain-like"/>
    <property type="match status" value="1"/>
</dbReference>
<dbReference type="PROSITE" id="PS01081">
    <property type="entry name" value="HTH_TETR_1"/>
    <property type="match status" value="1"/>
</dbReference>
<dbReference type="PANTHER" id="PTHR47506">
    <property type="entry name" value="TRANSCRIPTIONAL REGULATORY PROTEIN"/>
    <property type="match status" value="1"/>
</dbReference>
<dbReference type="Pfam" id="PF00440">
    <property type="entry name" value="TetR_N"/>
    <property type="match status" value="1"/>
</dbReference>
<evidence type="ECO:0000256" key="3">
    <source>
        <dbReference type="ARBA" id="ARBA00023163"/>
    </source>
</evidence>
<dbReference type="Pfam" id="PF16925">
    <property type="entry name" value="TetR_C_13"/>
    <property type="match status" value="1"/>
</dbReference>
<dbReference type="Proteomes" id="UP001239397">
    <property type="component" value="Chromosome"/>
</dbReference>
<feature type="domain" description="HTH tetR-type" evidence="5">
    <location>
        <begin position="9"/>
        <end position="69"/>
    </location>
</feature>
<proteinExistence type="predicted"/>
<organism evidence="6 7">
    <name type="scientific">Amycolatopsis mongoliensis</name>
    <dbReference type="NCBI Taxonomy" id="715475"/>
    <lineage>
        <taxon>Bacteria</taxon>
        <taxon>Bacillati</taxon>
        <taxon>Actinomycetota</taxon>
        <taxon>Actinomycetes</taxon>
        <taxon>Pseudonocardiales</taxon>
        <taxon>Pseudonocardiaceae</taxon>
        <taxon>Amycolatopsis</taxon>
    </lineage>
</organism>
<dbReference type="AlphaFoldDB" id="A0A9Y2NE92"/>
<dbReference type="InterPro" id="IPR001647">
    <property type="entry name" value="HTH_TetR"/>
</dbReference>
<dbReference type="Gene3D" id="1.10.357.10">
    <property type="entry name" value="Tetracycline Repressor, domain 2"/>
    <property type="match status" value="1"/>
</dbReference>
<evidence type="ECO:0000256" key="4">
    <source>
        <dbReference type="PROSITE-ProRule" id="PRU00335"/>
    </source>
</evidence>
<dbReference type="InterPro" id="IPR011075">
    <property type="entry name" value="TetR_C"/>
</dbReference>
<protein>
    <submittedName>
        <fullName evidence="6">TetR/AcrR family transcriptional regulator</fullName>
    </submittedName>
</protein>
<keyword evidence="1" id="KW-0805">Transcription regulation</keyword>
<dbReference type="PROSITE" id="PS50977">
    <property type="entry name" value="HTH_TETR_2"/>
    <property type="match status" value="1"/>
</dbReference>
<accession>A0A9Y2NE92</accession>
<dbReference type="PANTHER" id="PTHR47506:SF1">
    <property type="entry name" value="HTH-TYPE TRANSCRIPTIONAL REGULATOR YJDC"/>
    <property type="match status" value="1"/>
</dbReference>
<evidence type="ECO:0000259" key="5">
    <source>
        <dbReference type="PROSITE" id="PS50977"/>
    </source>
</evidence>
<dbReference type="InterPro" id="IPR023772">
    <property type="entry name" value="DNA-bd_HTH_TetR-type_CS"/>
</dbReference>
<dbReference type="GO" id="GO:0003677">
    <property type="term" value="F:DNA binding"/>
    <property type="evidence" value="ECO:0007669"/>
    <property type="project" value="UniProtKB-UniRule"/>
</dbReference>
<sequence length="198" mass="21375">MPSRGRPRSFDRDAALRQAMLLFWERGYECTSMADLTATMRIGSPSLYAAFGSKEALFREAVALYAATAGSLTARVLTEEPTARAAIEAMLRGNAADYLRPGRPAGCMAVLAALNCSHPSVRAFMADRRRDGRELVRRRLCRGIEDCDLPADVDVDAMAGFYHATLMSLSLLARDGATAADLTAVADGAMAAWSSYLD</sequence>
<keyword evidence="7" id="KW-1185">Reference proteome</keyword>
<dbReference type="InterPro" id="IPR036271">
    <property type="entry name" value="Tet_transcr_reg_TetR-rel_C_sf"/>
</dbReference>
<name>A0A9Y2NE92_9PSEU</name>
<evidence type="ECO:0000313" key="6">
    <source>
        <dbReference type="EMBL" id="WIX98453.1"/>
    </source>
</evidence>
<keyword evidence="3" id="KW-0804">Transcription</keyword>
<dbReference type="InterPro" id="IPR009057">
    <property type="entry name" value="Homeodomain-like_sf"/>
</dbReference>
<evidence type="ECO:0000313" key="7">
    <source>
        <dbReference type="Proteomes" id="UP001239397"/>
    </source>
</evidence>
<evidence type="ECO:0000256" key="2">
    <source>
        <dbReference type="ARBA" id="ARBA00023125"/>
    </source>
</evidence>
<dbReference type="KEGG" id="amog:QRX60_30850"/>
<feature type="DNA-binding region" description="H-T-H motif" evidence="4">
    <location>
        <begin position="32"/>
        <end position="51"/>
    </location>
</feature>
<dbReference type="SUPFAM" id="SSF48498">
    <property type="entry name" value="Tetracyclin repressor-like, C-terminal domain"/>
    <property type="match status" value="1"/>
</dbReference>
<reference evidence="6 7" key="1">
    <citation type="submission" date="2023-06" db="EMBL/GenBank/DDBJ databases">
        <authorList>
            <person name="Oyuntsetseg B."/>
            <person name="Kim S.B."/>
        </authorList>
    </citation>
    <scope>NUCLEOTIDE SEQUENCE [LARGE SCALE GENOMIC DNA]</scope>
    <source>
        <strain evidence="6 7">4-36</strain>
    </source>
</reference>
<evidence type="ECO:0000256" key="1">
    <source>
        <dbReference type="ARBA" id="ARBA00023015"/>
    </source>
</evidence>
<dbReference type="EMBL" id="CP127295">
    <property type="protein sequence ID" value="WIX98453.1"/>
    <property type="molecule type" value="Genomic_DNA"/>
</dbReference>
<dbReference type="Gene3D" id="1.10.10.60">
    <property type="entry name" value="Homeodomain-like"/>
    <property type="match status" value="1"/>
</dbReference>
<dbReference type="RefSeq" id="WP_285994938.1">
    <property type="nucleotide sequence ID" value="NZ_CP127295.1"/>
</dbReference>
<keyword evidence="2 4" id="KW-0238">DNA-binding</keyword>